<name>A0A4Y9AC93_9BACI</name>
<protein>
    <submittedName>
        <fullName evidence="5">Glycosyltransferase</fullName>
    </submittedName>
</protein>
<dbReference type="EMBL" id="SRHY01000011">
    <property type="protein sequence ID" value="TFJ93045.1"/>
    <property type="molecule type" value="Genomic_DNA"/>
</dbReference>
<comment type="similarity">
    <text evidence="1">Belongs to the glycosyltransferase 2 family.</text>
</comment>
<keyword evidence="6" id="KW-1185">Reference proteome</keyword>
<dbReference type="Pfam" id="PF00535">
    <property type="entry name" value="Glycos_transf_2"/>
    <property type="match status" value="1"/>
</dbReference>
<dbReference type="Gene3D" id="3.90.550.10">
    <property type="entry name" value="Spore Coat Polysaccharide Biosynthesis Protein SpsA, Chain A"/>
    <property type="match status" value="1"/>
</dbReference>
<dbReference type="InterPro" id="IPR001173">
    <property type="entry name" value="Glyco_trans_2-like"/>
</dbReference>
<dbReference type="RefSeq" id="WP_135109839.1">
    <property type="nucleotide sequence ID" value="NZ_SRHY01000011.1"/>
</dbReference>
<accession>A0A4Y9AC93</accession>
<evidence type="ECO:0000313" key="6">
    <source>
        <dbReference type="Proteomes" id="UP000298484"/>
    </source>
</evidence>
<sequence>MERNSENKECNNLVSVIVPVYNAEKYISYCIDSILAQTYNNIELILVNDGSKDNSGLICDIYASQDRRVKAIHQKNSGPSVARNKGIKNSNGDFLQFVDADDKIDHFMIDRLLSVYKNDIDLVLCGYQSLIKFNQKNSKKTIVPSYEGCYSFSIFMELFPSLFKNNLINSPGNKLYDSTIIKGNDIGFPIGVHNGEDLLFNIEYLRHCKNIYIKKEPLYYYIDNNPFSLTKNYKSGFFENRKVVYNELNKFIMHSSKSYKMIEEVYTNYLLQSLANIFHEKNELTLKSKRNEINKVIRDEWVRDNLERFKQRTYQEKVVKFLLRCQSTLGIILYFGTKKFLRKHFKGFYNFIKRLNLSTHLR</sequence>
<dbReference type="Proteomes" id="UP000298484">
    <property type="component" value="Unassembled WGS sequence"/>
</dbReference>
<dbReference type="GO" id="GO:0016757">
    <property type="term" value="F:glycosyltransferase activity"/>
    <property type="evidence" value="ECO:0007669"/>
    <property type="project" value="UniProtKB-KW"/>
</dbReference>
<dbReference type="AlphaFoldDB" id="A0A4Y9AC93"/>
<evidence type="ECO:0000256" key="2">
    <source>
        <dbReference type="ARBA" id="ARBA00022676"/>
    </source>
</evidence>
<evidence type="ECO:0000259" key="4">
    <source>
        <dbReference type="Pfam" id="PF00535"/>
    </source>
</evidence>
<dbReference type="OrthoDB" id="396512at2"/>
<dbReference type="SUPFAM" id="SSF53448">
    <property type="entry name" value="Nucleotide-diphospho-sugar transferases"/>
    <property type="match status" value="1"/>
</dbReference>
<dbReference type="CDD" id="cd00761">
    <property type="entry name" value="Glyco_tranf_GTA_type"/>
    <property type="match status" value="1"/>
</dbReference>
<dbReference type="PANTHER" id="PTHR22916:SF51">
    <property type="entry name" value="GLYCOSYLTRANSFERASE EPSH-RELATED"/>
    <property type="match status" value="1"/>
</dbReference>
<dbReference type="InterPro" id="IPR029044">
    <property type="entry name" value="Nucleotide-diphossugar_trans"/>
</dbReference>
<comment type="caution">
    <text evidence="5">The sequence shown here is derived from an EMBL/GenBank/DDBJ whole genome shotgun (WGS) entry which is preliminary data.</text>
</comment>
<dbReference type="PANTHER" id="PTHR22916">
    <property type="entry name" value="GLYCOSYLTRANSFERASE"/>
    <property type="match status" value="1"/>
</dbReference>
<reference evidence="5 6" key="1">
    <citation type="submission" date="2019-03" db="EMBL/GenBank/DDBJ databases">
        <title>Genome sequence of Lentibacillus salicampi ATCC BAA-719.</title>
        <authorList>
            <person name="Maclea K.S."/>
            <person name="Simoes Junior M."/>
        </authorList>
    </citation>
    <scope>NUCLEOTIDE SEQUENCE [LARGE SCALE GENOMIC DNA]</scope>
    <source>
        <strain evidence="5 6">ATCC BAA-719</strain>
    </source>
</reference>
<keyword evidence="2" id="KW-0328">Glycosyltransferase</keyword>
<keyword evidence="3 5" id="KW-0808">Transferase</keyword>
<proteinExistence type="inferred from homology"/>
<feature type="domain" description="Glycosyltransferase 2-like" evidence="4">
    <location>
        <begin position="15"/>
        <end position="180"/>
    </location>
</feature>
<evidence type="ECO:0000256" key="3">
    <source>
        <dbReference type="ARBA" id="ARBA00022679"/>
    </source>
</evidence>
<organism evidence="5 6">
    <name type="scientific">Lentibacillus salicampi</name>
    <dbReference type="NCBI Taxonomy" id="175306"/>
    <lineage>
        <taxon>Bacteria</taxon>
        <taxon>Bacillati</taxon>
        <taxon>Bacillota</taxon>
        <taxon>Bacilli</taxon>
        <taxon>Bacillales</taxon>
        <taxon>Bacillaceae</taxon>
        <taxon>Lentibacillus</taxon>
    </lineage>
</organism>
<gene>
    <name evidence="5" type="ORF">E4U82_08845</name>
</gene>
<evidence type="ECO:0000256" key="1">
    <source>
        <dbReference type="ARBA" id="ARBA00006739"/>
    </source>
</evidence>
<evidence type="ECO:0000313" key="5">
    <source>
        <dbReference type="EMBL" id="TFJ93045.1"/>
    </source>
</evidence>